<comment type="caution">
    <text evidence="1">The sequence shown here is derived from an EMBL/GenBank/DDBJ whole genome shotgun (WGS) entry which is preliminary data.</text>
</comment>
<gene>
    <name evidence="1" type="ORF">A9Q93_07470</name>
</gene>
<reference evidence="2" key="1">
    <citation type="journal article" date="2017" name="Proc. Natl. Acad. Sci. U.S.A.">
        <title>Simulation of Deepwater Horizon oil plume reveals substrate specialization within a complex community of hydrocarbon-degraders.</title>
        <authorList>
            <person name="Hu P."/>
            <person name="Dubinsky E.A."/>
            <person name="Probst A.J."/>
            <person name="Wang J."/>
            <person name="Sieber C.M.K."/>
            <person name="Tom L.M."/>
            <person name="Gardinali P."/>
            <person name="Banfield J.F."/>
            <person name="Atlas R.M."/>
            <person name="Andersen G.L."/>
        </authorList>
    </citation>
    <scope>NUCLEOTIDE SEQUENCE [LARGE SCALE GENOMIC DNA]</scope>
</reference>
<evidence type="ECO:0000313" key="1">
    <source>
        <dbReference type="EMBL" id="OUS14600.1"/>
    </source>
</evidence>
<protein>
    <submittedName>
        <fullName evidence="1">Uncharacterized protein</fullName>
    </submittedName>
</protein>
<dbReference type="AlphaFoldDB" id="A0A1Z8AW98"/>
<dbReference type="RefSeq" id="WP_303686786.1">
    <property type="nucleotide sequence ID" value="NZ_CAJXYO010000021.1"/>
</dbReference>
<sequence length="59" mass="6660">MSSEIKMNKAEILSQLKKEGVTNLDEFADMLIKKTHKDGDENKPIVMAAIVYQHGFVSH</sequence>
<organism evidence="1 2">
    <name type="scientific">Nonlabens dokdonensis</name>
    <dbReference type="NCBI Taxonomy" id="328515"/>
    <lineage>
        <taxon>Bacteria</taxon>
        <taxon>Pseudomonadati</taxon>
        <taxon>Bacteroidota</taxon>
        <taxon>Flavobacteriia</taxon>
        <taxon>Flavobacteriales</taxon>
        <taxon>Flavobacteriaceae</taxon>
        <taxon>Nonlabens</taxon>
    </lineage>
</organism>
<evidence type="ECO:0000313" key="2">
    <source>
        <dbReference type="Proteomes" id="UP000196102"/>
    </source>
</evidence>
<dbReference type="EMBL" id="MAAX01000117">
    <property type="protein sequence ID" value="OUS14600.1"/>
    <property type="molecule type" value="Genomic_DNA"/>
</dbReference>
<name>A0A1Z8AW98_9FLAO</name>
<accession>A0A1Z8AW98</accession>
<dbReference type="Proteomes" id="UP000196102">
    <property type="component" value="Unassembled WGS sequence"/>
</dbReference>
<proteinExistence type="predicted"/>